<proteinExistence type="predicted"/>
<evidence type="ECO:0000313" key="2">
    <source>
        <dbReference type="Proteomes" id="UP001185012"/>
    </source>
</evidence>
<comment type="caution">
    <text evidence="1">The sequence shown here is derived from an EMBL/GenBank/DDBJ whole genome shotgun (WGS) entry which is preliminary data.</text>
</comment>
<keyword evidence="2" id="KW-1185">Reference proteome</keyword>
<reference evidence="1 2" key="1">
    <citation type="submission" date="2023-07" db="EMBL/GenBank/DDBJ databases">
        <title>Genomic Encyclopedia of Type Strains, Phase IV (KMG-IV): sequencing the most valuable type-strain genomes for metagenomic binning, comparative biology and taxonomic classification.</title>
        <authorList>
            <person name="Goeker M."/>
        </authorList>
    </citation>
    <scope>NUCLEOTIDE SEQUENCE [LARGE SCALE GENOMIC DNA]</scope>
    <source>
        <strain evidence="1 2">DSM 45903</strain>
    </source>
</reference>
<dbReference type="EMBL" id="JAVDQG010000004">
    <property type="protein sequence ID" value="MDR6226145.1"/>
    <property type="molecule type" value="Genomic_DNA"/>
</dbReference>
<name>A0ABU1IMY3_9BACL</name>
<dbReference type="Pfam" id="PF13030">
    <property type="entry name" value="DUF3891"/>
    <property type="match status" value="1"/>
</dbReference>
<accession>A0ABU1IMY3</accession>
<protein>
    <recommendedName>
        <fullName evidence="3">DUF3891 family protein</fullName>
    </recommendedName>
</protein>
<dbReference type="RefSeq" id="WP_309865662.1">
    <property type="nucleotide sequence ID" value="NZ_JAVDQG010000004.1"/>
</dbReference>
<dbReference type="InterPro" id="IPR024992">
    <property type="entry name" value="DUF3891"/>
</dbReference>
<sequence>MILRKTDDGMDLIRQHDHGWVSGDFAEHWKERPPSSVRFAIRYHDVGWESLDRTTTWNPESGRPFTFVDHPMQEKIVAYRKGVDWVEERDSYAACLCSRHYASFFEKATDEMAIRFLQDEQKRQERLERKMDKETRSRLAPDLALLKLCDDLSLFLCFNPPGENRHPWYRDGFHYQGQRFYPHWEESHTLRLDPNPFSASFTVRIPYERLTEAGHVVTTGTDVVRIQTGEE</sequence>
<dbReference type="Proteomes" id="UP001185012">
    <property type="component" value="Unassembled WGS sequence"/>
</dbReference>
<organism evidence="1 2">
    <name type="scientific">Desmospora profundinema</name>
    <dbReference type="NCBI Taxonomy" id="1571184"/>
    <lineage>
        <taxon>Bacteria</taxon>
        <taxon>Bacillati</taxon>
        <taxon>Bacillota</taxon>
        <taxon>Bacilli</taxon>
        <taxon>Bacillales</taxon>
        <taxon>Thermoactinomycetaceae</taxon>
        <taxon>Desmospora</taxon>
    </lineage>
</organism>
<evidence type="ECO:0008006" key="3">
    <source>
        <dbReference type="Google" id="ProtNLM"/>
    </source>
</evidence>
<gene>
    <name evidence="1" type="ORF">JOE21_002151</name>
</gene>
<evidence type="ECO:0000313" key="1">
    <source>
        <dbReference type="EMBL" id="MDR6226145.1"/>
    </source>
</evidence>